<dbReference type="InterPro" id="IPR001294">
    <property type="entry name" value="Phytochrome"/>
</dbReference>
<feature type="domain" description="PAS" evidence="10">
    <location>
        <begin position="748"/>
        <end position="803"/>
    </location>
</feature>
<dbReference type="InterPro" id="IPR013515">
    <property type="entry name" value="Phytochrome_cen-reg"/>
</dbReference>
<dbReference type="SMART" id="SM00387">
    <property type="entry name" value="HATPase_c"/>
    <property type="match status" value="1"/>
</dbReference>
<evidence type="ECO:0000256" key="6">
    <source>
        <dbReference type="ARBA" id="ARBA00023163"/>
    </source>
</evidence>
<evidence type="ECO:0000256" key="1">
    <source>
        <dbReference type="ARBA" id="ARBA00008235"/>
    </source>
</evidence>
<dbReference type="SMART" id="SM00065">
    <property type="entry name" value="GAF"/>
    <property type="match status" value="1"/>
</dbReference>
<dbReference type="GO" id="GO:0006355">
    <property type="term" value="P:regulation of DNA-templated transcription"/>
    <property type="evidence" value="ECO:0007669"/>
    <property type="project" value="InterPro"/>
</dbReference>
<evidence type="ECO:0000256" key="7">
    <source>
        <dbReference type="ARBA" id="ARBA00023170"/>
    </source>
</evidence>
<evidence type="ECO:0000256" key="4">
    <source>
        <dbReference type="ARBA" id="ARBA00022991"/>
    </source>
</evidence>
<evidence type="ECO:0000256" key="3">
    <source>
        <dbReference type="ARBA" id="ARBA00022606"/>
    </source>
</evidence>
<comment type="similarity">
    <text evidence="1">Belongs to the phytochrome family.</text>
</comment>
<keyword evidence="2" id="KW-0600">Photoreceptor protein</keyword>
<name>A0AAD8HQK5_9APIA</name>
<dbReference type="Gene3D" id="3.30.565.10">
    <property type="entry name" value="Histidine kinase-like ATPase, C-terminal domain"/>
    <property type="match status" value="1"/>
</dbReference>
<accession>A0AAD8HQK5</accession>
<evidence type="ECO:0000259" key="9">
    <source>
        <dbReference type="PROSITE" id="PS50109"/>
    </source>
</evidence>
<dbReference type="InterPro" id="IPR013654">
    <property type="entry name" value="PAS_2"/>
</dbReference>
<dbReference type="SUPFAM" id="SSF55781">
    <property type="entry name" value="GAF domain-like"/>
    <property type="match status" value="2"/>
</dbReference>
<keyword evidence="7" id="KW-0675">Receptor</keyword>
<dbReference type="SMART" id="SM00091">
    <property type="entry name" value="PAS"/>
    <property type="match status" value="2"/>
</dbReference>
<dbReference type="InterPro" id="IPR003594">
    <property type="entry name" value="HATPase_dom"/>
</dbReference>
<dbReference type="SUPFAM" id="SSF55874">
    <property type="entry name" value="ATPase domain of HSP90 chaperone/DNA topoisomerase II/histidine kinase"/>
    <property type="match status" value="1"/>
</dbReference>
<evidence type="ECO:0000259" key="8">
    <source>
        <dbReference type="PROSITE" id="PS50046"/>
    </source>
</evidence>
<keyword evidence="6" id="KW-0804">Transcription</keyword>
<dbReference type="InterPro" id="IPR013767">
    <property type="entry name" value="PAS_fold"/>
</dbReference>
<gene>
    <name evidence="11" type="ORF">POM88_037128</name>
</gene>
<dbReference type="InterPro" id="IPR016132">
    <property type="entry name" value="Phyto_chromo_attachment"/>
</dbReference>
<evidence type="ECO:0000259" key="10">
    <source>
        <dbReference type="PROSITE" id="PS50112"/>
    </source>
</evidence>
<dbReference type="InterPro" id="IPR043150">
    <property type="entry name" value="Phytochrome_PHY_sf"/>
</dbReference>
<dbReference type="Pfam" id="PF00989">
    <property type="entry name" value="PAS"/>
    <property type="match status" value="2"/>
</dbReference>
<dbReference type="InterPro" id="IPR000014">
    <property type="entry name" value="PAS"/>
</dbReference>
<feature type="domain" description="Phytochrome chromophore attachment site" evidence="8">
    <location>
        <begin position="218"/>
        <end position="394"/>
    </location>
</feature>
<dbReference type="Pfam" id="PF02518">
    <property type="entry name" value="HATPase_c"/>
    <property type="match status" value="1"/>
</dbReference>
<evidence type="ECO:0000313" key="12">
    <source>
        <dbReference type="Proteomes" id="UP001237642"/>
    </source>
</evidence>
<evidence type="ECO:0000313" key="11">
    <source>
        <dbReference type="EMBL" id="KAK1371036.1"/>
    </source>
</evidence>
<keyword evidence="12" id="KW-1185">Reference proteome</keyword>
<dbReference type="PROSITE" id="PS00245">
    <property type="entry name" value="PHYTOCHROME_1"/>
    <property type="match status" value="1"/>
</dbReference>
<dbReference type="PANTHER" id="PTHR47876">
    <property type="entry name" value="OS08G0260000 PROTEIN"/>
    <property type="match status" value="1"/>
</dbReference>
<dbReference type="PANTHER" id="PTHR47876:SF3">
    <property type="entry name" value="PHYTOCHROME 1"/>
    <property type="match status" value="1"/>
</dbReference>
<keyword evidence="5" id="KW-0805">Transcription regulation</keyword>
<dbReference type="Pfam" id="PF08446">
    <property type="entry name" value="PAS_2"/>
    <property type="match status" value="1"/>
</dbReference>
<feature type="domain" description="PAS" evidence="10">
    <location>
        <begin position="618"/>
        <end position="688"/>
    </location>
</feature>
<dbReference type="EMBL" id="JAUIZM010000008">
    <property type="protein sequence ID" value="KAK1371036.1"/>
    <property type="molecule type" value="Genomic_DNA"/>
</dbReference>
<dbReference type="PROSITE" id="PS50046">
    <property type="entry name" value="PHYTOCHROME_2"/>
    <property type="match status" value="1"/>
</dbReference>
<evidence type="ECO:0000256" key="5">
    <source>
        <dbReference type="ARBA" id="ARBA00023015"/>
    </source>
</evidence>
<dbReference type="Pfam" id="PF00360">
    <property type="entry name" value="PHY"/>
    <property type="match status" value="1"/>
</dbReference>
<dbReference type="FunFam" id="3.30.450.270:FF:000001">
    <property type="entry name" value="Phytochrome"/>
    <property type="match status" value="1"/>
</dbReference>
<dbReference type="NCBIfam" id="TIGR00229">
    <property type="entry name" value="sensory_box"/>
    <property type="match status" value="1"/>
</dbReference>
<keyword evidence="4" id="KW-0157">Chromophore</keyword>
<dbReference type="Gene3D" id="3.30.450.270">
    <property type="match status" value="1"/>
</dbReference>
<dbReference type="InterPro" id="IPR003018">
    <property type="entry name" value="GAF"/>
</dbReference>
<dbReference type="InterPro" id="IPR035965">
    <property type="entry name" value="PAS-like_dom_sf"/>
</dbReference>
<dbReference type="Gene3D" id="3.30.450.20">
    <property type="entry name" value="PAS domain"/>
    <property type="match status" value="2"/>
</dbReference>
<dbReference type="InterPro" id="IPR036890">
    <property type="entry name" value="HATPase_C_sf"/>
</dbReference>
<dbReference type="InterPro" id="IPR013516">
    <property type="entry name" value="Phyto_chromo_BS"/>
</dbReference>
<dbReference type="GO" id="GO:0009584">
    <property type="term" value="P:detection of visible light"/>
    <property type="evidence" value="ECO:0007669"/>
    <property type="project" value="InterPro"/>
</dbReference>
<feature type="domain" description="Histidine kinase" evidence="9">
    <location>
        <begin position="904"/>
        <end position="1120"/>
    </location>
</feature>
<dbReference type="InterPro" id="IPR029016">
    <property type="entry name" value="GAF-like_dom_sf"/>
</dbReference>
<protein>
    <submittedName>
        <fullName evidence="11">Phytochrome</fullName>
    </submittedName>
</protein>
<dbReference type="Proteomes" id="UP001237642">
    <property type="component" value="Unassembled WGS sequence"/>
</dbReference>
<dbReference type="AlphaFoldDB" id="A0AAD8HQK5"/>
<reference evidence="11" key="2">
    <citation type="submission" date="2023-05" db="EMBL/GenBank/DDBJ databases">
        <authorList>
            <person name="Schelkunov M.I."/>
        </authorList>
    </citation>
    <scope>NUCLEOTIDE SEQUENCE</scope>
    <source>
        <strain evidence="11">Hsosn_3</strain>
        <tissue evidence="11">Leaf</tissue>
    </source>
</reference>
<evidence type="ECO:0000256" key="2">
    <source>
        <dbReference type="ARBA" id="ARBA00022543"/>
    </source>
</evidence>
<proteinExistence type="inferred from homology"/>
<organism evidence="11 12">
    <name type="scientific">Heracleum sosnowskyi</name>
    <dbReference type="NCBI Taxonomy" id="360622"/>
    <lineage>
        <taxon>Eukaryota</taxon>
        <taxon>Viridiplantae</taxon>
        <taxon>Streptophyta</taxon>
        <taxon>Embryophyta</taxon>
        <taxon>Tracheophyta</taxon>
        <taxon>Spermatophyta</taxon>
        <taxon>Magnoliopsida</taxon>
        <taxon>eudicotyledons</taxon>
        <taxon>Gunneridae</taxon>
        <taxon>Pentapetalae</taxon>
        <taxon>asterids</taxon>
        <taxon>campanulids</taxon>
        <taxon>Apiales</taxon>
        <taxon>Apiaceae</taxon>
        <taxon>Apioideae</taxon>
        <taxon>apioid superclade</taxon>
        <taxon>Tordylieae</taxon>
        <taxon>Tordyliinae</taxon>
        <taxon>Heracleum</taxon>
    </lineage>
</organism>
<keyword evidence="3" id="KW-0716">Sensory transduction</keyword>
<dbReference type="CDD" id="cd00130">
    <property type="entry name" value="PAS"/>
    <property type="match status" value="2"/>
</dbReference>
<comment type="caution">
    <text evidence="11">The sequence shown here is derived from an EMBL/GenBank/DDBJ whole genome shotgun (WGS) entry which is preliminary data.</text>
</comment>
<dbReference type="PROSITE" id="PS50112">
    <property type="entry name" value="PAS"/>
    <property type="match status" value="2"/>
</dbReference>
<dbReference type="InterPro" id="IPR005467">
    <property type="entry name" value="His_kinase_dom"/>
</dbReference>
<dbReference type="Gene3D" id="3.30.450.40">
    <property type="match status" value="1"/>
</dbReference>
<dbReference type="PRINTS" id="PR01033">
    <property type="entry name" value="PHYTOCHROME"/>
</dbReference>
<reference evidence="11" key="1">
    <citation type="submission" date="2023-02" db="EMBL/GenBank/DDBJ databases">
        <title>Genome of toxic invasive species Heracleum sosnowskyi carries increased number of genes despite the absence of recent whole-genome duplications.</title>
        <authorList>
            <person name="Schelkunov M."/>
            <person name="Shtratnikova V."/>
            <person name="Makarenko M."/>
            <person name="Klepikova A."/>
            <person name="Omelchenko D."/>
            <person name="Novikova G."/>
            <person name="Obukhova E."/>
            <person name="Bogdanov V."/>
            <person name="Penin A."/>
            <person name="Logacheva M."/>
        </authorList>
    </citation>
    <scope>NUCLEOTIDE SEQUENCE</scope>
    <source>
        <strain evidence="11">Hsosn_3</strain>
        <tissue evidence="11">Leaf</tissue>
    </source>
</reference>
<dbReference type="PROSITE" id="PS50109">
    <property type="entry name" value="HIS_KIN"/>
    <property type="match status" value="1"/>
</dbReference>
<sequence length="1126" mass="125549">MASSSSRHAESSSTPKIGPRAIQAIVDAKLDADFDACGSSFDYTSSVRATQEVLAARQLNAQDLNSVYQHFGQKCKFIQPFGCLLALDDKTYKVIAYSENAREMLTICSRDVMSGGGGGDIALDFGAHLETFFTAPGVTVLHQAFSSNVSTLLNPILVCSKASGKRFYAMVHRVAHAIIIDFEPVIASEEPITVPGTGHSYMLAEKAITRLRSLPRGSMHKLCEAMVQEVFELTEYDRVMAYKFHEDDHGEVISEITKPGLEPFLGVHYPATDIPQVARYLFMDNVVRMLCDCRAELVKVLQDEKFPHNIRLFGSTVRGPHGCHQRYMDNMNSAASLVLAVVVKESDEQEFKSSGCPPPPRHKGEKLWGLIVCHNRTPKFVPCPIRNACKFLVEVFAVHISEETVLESLNFEKAILHTQTLLCNKLLQQGPLSIVSQSPNIKDLIKCDGAVLYYENKFYKMGVTPSDFNLYDIMTWINVLQPDCAGFITDSLCGSAFPVGLDLADVICGMAAVRITSKYILLWFRSHINAVLDWGGAKHDPGEIDDGRKMHPRSSFKAFKEVVKTRSVPWKDVEINAIHSLQLKLRNILDYPLLPDYLTVTQKNLQSLNIQGMREQEIATAVMVVIETAVLPILAVDAEGLVRGWNTNMYNLTGFHASAAIGKHLLTLVEESSVDTVKKMLELALQGNEVTNFQFGIKTYGYKISFGSVILQVDVCAVRDLHGHVVSLCLVARNVTTQGIIIDKFVRRENDYKAIMQNLRPLNPPIFSPNEFGFCDEWNQAMIELSGWRREEVMGKILLGEVFGTGTRAPFCRLKNEETLVNLGIVLSNARCCQEPESISFGFFARGGKYVECLLCTNRKLDAEDKVTGIFCFLQLATPESMQVFHFQQMPDLTAEKSKQKVAYVKKQVRNALAGILYTGNMSEGTDLSEVHRQSLQKCQIQLKKILDDTDIESMIDGYVNLQMSEFTLHEVFVACMSQVMKRINEKGINLVNDLANDIMSAKLYGDGLRLQQVLSDFMSTSVDFTPNGGHLGVSARLIEDTDSEQSVQPTVHFELRITHTGCVMPENLMGQMLGRIVAKSEDGISLFVSRKLLKIMNGDVQYLREVGKSAFIISLKFARAVKPEY</sequence>
<dbReference type="SUPFAM" id="SSF55785">
    <property type="entry name" value="PYP-like sensor domain (PAS domain)"/>
    <property type="match status" value="3"/>
</dbReference>
<dbReference type="Pfam" id="PF01590">
    <property type="entry name" value="GAF"/>
    <property type="match status" value="1"/>
</dbReference>
<dbReference type="GO" id="GO:0009881">
    <property type="term" value="F:photoreceptor activity"/>
    <property type="evidence" value="ECO:0007669"/>
    <property type="project" value="UniProtKB-KW"/>
</dbReference>